<sequence length="247" mass="27395">MSSKLKFFFIIGAFIFVSLKYGGSARGVVADFSTAITTGYLATVERIGEWTQEYLLQRDTIRSLRAQNSELERSALLSIAFAGKLNELLKDHEKPSFAPDVQLVEAISYANLSNYHRVWLDFEDFNASRIYGLVYQGNTAGIVISENGRPLGLLQGDPKSIFSVTVGEEGIPGIAMGSNQHIHVRYIPMWMEPKVGDEVKTSGMDETFFAGVPVGKVVEVIQEESYQSAVVLPYTQAKAPMYMYAIK</sequence>
<keyword evidence="3" id="KW-1185">Reference proteome</keyword>
<evidence type="ECO:0000313" key="2">
    <source>
        <dbReference type="EMBL" id="MBN2963392.1"/>
    </source>
</evidence>
<dbReference type="Pfam" id="PF04085">
    <property type="entry name" value="MreC"/>
    <property type="match status" value="1"/>
</dbReference>
<evidence type="ECO:0000313" key="3">
    <source>
        <dbReference type="Proteomes" id="UP000703590"/>
    </source>
</evidence>
<proteinExistence type="predicted"/>
<reference evidence="2 3" key="3">
    <citation type="submission" date="2021-02" db="EMBL/GenBank/DDBJ databases">
        <authorList>
            <person name="Merkel A.Y."/>
        </authorList>
    </citation>
    <scope>NUCLEOTIDE SEQUENCE [LARGE SCALE GENOMIC DNA]</scope>
    <source>
        <strain evidence="2 3">T05b</strain>
    </source>
</reference>
<feature type="domain" description="Rod shape-determining protein MreC beta-barrel core" evidence="1">
    <location>
        <begin position="157"/>
        <end position="238"/>
    </location>
</feature>
<name>A0ABS2WPA4_9BACT</name>
<dbReference type="PANTHER" id="PTHR34138">
    <property type="entry name" value="CELL SHAPE-DETERMINING PROTEIN MREC"/>
    <property type="match status" value="1"/>
</dbReference>
<accession>A0ABS2WPA4</accession>
<dbReference type="Gene3D" id="2.40.10.350">
    <property type="entry name" value="Rod shape-determining protein MreC, domain 2"/>
    <property type="match status" value="1"/>
</dbReference>
<dbReference type="InterPro" id="IPR007221">
    <property type="entry name" value="MreC"/>
</dbReference>
<protein>
    <submittedName>
        <fullName evidence="2">Rod shape-determining protein MreC</fullName>
    </submittedName>
</protein>
<dbReference type="NCBIfam" id="NF010507">
    <property type="entry name" value="PRK13922.10-6"/>
    <property type="match status" value="1"/>
</dbReference>
<evidence type="ECO:0000259" key="1">
    <source>
        <dbReference type="Pfam" id="PF04085"/>
    </source>
</evidence>
<reference evidence="2 3" key="2">
    <citation type="submission" date="2021-02" db="EMBL/GenBank/DDBJ databases">
        <title>Sulfurospirillum tamanensis sp. nov.</title>
        <authorList>
            <person name="Frolova A."/>
            <person name="Merkel A."/>
            <person name="Slobodkin A."/>
        </authorList>
    </citation>
    <scope>NUCLEOTIDE SEQUENCE [LARGE SCALE GENOMIC DNA]</scope>
    <source>
        <strain evidence="2 3">T05b</strain>
    </source>
</reference>
<comment type="caution">
    <text evidence="2">The sequence shown here is derived from an EMBL/GenBank/DDBJ whole genome shotgun (WGS) entry which is preliminary data.</text>
</comment>
<dbReference type="Proteomes" id="UP000703590">
    <property type="component" value="Unassembled WGS sequence"/>
</dbReference>
<reference evidence="3" key="1">
    <citation type="submission" date="2021-02" db="EMBL/GenBank/DDBJ databases">
        <title>Sulfurospirillum tamanensis sp. nov.</title>
        <authorList>
            <person name="Merkel A.Y."/>
        </authorList>
    </citation>
    <scope>NUCLEOTIDE SEQUENCE [LARGE SCALE GENOMIC DNA]</scope>
    <source>
        <strain evidence="3">T05b</strain>
    </source>
</reference>
<dbReference type="InterPro" id="IPR042175">
    <property type="entry name" value="Cell/Rod_MreC_2"/>
</dbReference>
<gene>
    <name evidence="2" type="primary">mreC</name>
    <name evidence="2" type="ORF">JWV37_01235</name>
</gene>
<dbReference type="PANTHER" id="PTHR34138:SF1">
    <property type="entry name" value="CELL SHAPE-DETERMINING PROTEIN MREC"/>
    <property type="match status" value="1"/>
</dbReference>
<dbReference type="RefSeq" id="WP_205457833.1">
    <property type="nucleotide sequence ID" value="NZ_JAFHKK010000002.1"/>
</dbReference>
<dbReference type="EMBL" id="JAFHKK010000002">
    <property type="protein sequence ID" value="MBN2963392.1"/>
    <property type="molecule type" value="Genomic_DNA"/>
</dbReference>
<organism evidence="2 3">
    <name type="scientific">Sulfurospirillum tamanense</name>
    <dbReference type="NCBI Taxonomy" id="2813362"/>
    <lineage>
        <taxon>Bacteria</taxon>
        <taxon>Pseudomonadati</taxon>
        <taxon>Campylobacterota</taxon>
        <taxon>Epsilonproteobacteria</taxon>
        <taxon>Campylobacterales</taxon>
        <taxon>Sulfurospirillaceae</taxon>
        <taxon>Sulfurospirillum</taxon>
    </lineage>
</organism>
<dbReference type="InterPro" id="IPR055342">
    <property type="entry name" value="MreC_beta-barrel_core"/>
</dbReference>